<dbReference type="GO" id="GO:0003677">
    <property type="term" value="F:DNA binding"/>
    <property type="evidence" value="ECO:0007669"/>
    <property type="project" value="InterPro"/>
</dbReference>
<keyword evidence="2" id="KW-0175">Coiled coil</keyword>
<evidence type="ECO:0000313" key="3">
    <source>
        <dbReference type="EMBL" id="ATR79877.1"/>
    </source>
</evidence>
<dbReference type="Pfam" id="PF01527">
    <property type="entry name" value="HTH_Tnp_1"/>
    <property type="match status" value="1"/>
</dbReference>
<dbReference type="InterPro" id="IPR051839">
    <property type="entry name" value="RD_transcriptional_regulator"/>
</dbReference>
<dbReference type="Proteomes" id="UP000229340">
    <property type="component" value="Plasmid pNP7-2"/>
</dbReference>
<evidence type="ECO:0000256" key="1">
    <source>
        <dbReference type="ARBA" id="ARBA00009964"/>
    </source>
</evidence>
<sequence>MTKVRNQYSAEFKLELIKLIEEQGQKVPEIASQYNVGKSTLEKWLQRYRAEQSGKPLATGRAITPEQQEIQRLKKEITQLKLERDILKKASALLAIDTLGFHR</sequence>
<dbReference type="EMBL" id="CP024445">
    <property type="protein sequence ID" value="ATR79877.1"/>
    <property type="molecule type" value="Genomic_DNA"/>
</dbReference>
<dbReference type="GO" id="GO:0004803">
    <property type="term" value="F:transposase activity"/>
    <property type="evidence" value="ECO:0007669"/>
    <property type="project" value="InterPro"/>
</dbReference>
<reference evidence="4" key="1">
    <citation type="submission" date="2017-10" db="EMBL/GenBank/DDBJ databases">
        <title>Complete genome sequence of Moraxella osloensis NP7 isolated from human skin.</title>
        <authorList>
            <person name="Lee K."/>
            <person name="Lim J.Y."/>
            <person name="Hwang I."/>
        </authorList>
    </citation>
    <scope>NUCLEOTIDE SEQUENCE [LARGE SCALE GENOMIC DNA]</scope>
    <source>
        <strain evidence="4">NP7</strain>
        <plasmid evidence="4">pnp7-2</plasmid>
    </source>
</reference>
<dbReference type="AlphaFoldDB" id="A0A2D2LXY2"/>
<feature type="coiled-coil region" evidence="2">
    <location>
        <begin position="63"/>
        <end position="90"/>
    </location>
</feature>
<dbReference type="InterPro" id="IPR009057">
    <property type="entry name" value="Homeodomain-like_sf"/>
</dbReference>
<dbReference type="Gene3D" id="1.10.10.60">
    <property type="entry name" value="Homeodomain-like"/>
    <property type="match status" value="1"/>
</dbReference>
<gene>
    <name evidence="3" type="ORF">NP7_11000</name>
</gene>
<evidence type="ECO:0000256" key="2">
    <source>
        <dbReference type="SAM" id="Coils"/>
    </source>
</evidence>
<dbReference type="RefSeq" id="WP_100271208.1">
    <property type="nucleotide sequence ID" value="NZ_CP024445.1"/>
</dbReference>
<name>A0A2D2LXY2_FAUOS</name>
<dbReference type="SUPFAM" id="SSF46689">
    <property type="entry name" value="Homeodomain-like"/>
    <property type="match status" value="1"/>
</dbReference>
<organism evidence="3 4">
    <name type="scientific">Faucicola osloensis</name>
    <name type="common">Moraxella osloensis</name>
    <dbReference type="NCBI Taxonomy" id="34062"/>
    <lineage>
        <taxon>Bacteria</taxon>
        <taxon>Pseudomonadati</taxon>
        <taxon>Pseudomonadota</taxon>
        <taxon>Gammaproteobacteria</taxon>
        <taxon>Moraxellales</taxon>
        <taxon>Moraxellaceae</taxon>
        <taxon>Faucicola</taxon>
    </lineage>
</organism>
<accession>A0A2D2LXY2</accession>
<comment type="similarity">
    <text evidence="1">Belongs to the transposase 8 family.</text>
</comment>
<dbReference type="GO" id="GO:0006313">
    <property type="term" value="P:DNA transposition"/>
    <property type="evidence" value="ECO:0007669"/>
    <property type="project" value="InterPro"/>
</dbReference>
<dbReference type="PANTHER" id="PTHR33215:SF13">
    <property type="entry name" value="PROTEIN DISTAL ANTENNA"/>
    <property type="match status" value="1"/>
</dbReference>
<geneLocation type="plasmid" evidence="4">
    <name>pnp7-2</name>
</geneLocation>
<dbReference type="InterPro" id="IPR002514">
    <property type="entry name" value="Transposase_8"/>
</dbReference>
<evidence type="ECO:0008006" key="5">
    <source>
        <dbReference type="Google" id="ProtNLM"/>
    </source>
</evidence>
<protein>
    <recommendedName>
        <fullName evidence="5">Transposase</fullName>
    </recommendedName>
</protein>
<proteinExistence type="inferred from homology"/>
<dbReference type="PANTHER" id="PTHR33215">
    <property type="entry name" value="PROTEIN DISTAL ANTENNA"/>
    <property type="match status" value="1"/>
</dbReference>
<keyword evidence="3" id="KW-0614">Plasmid</keyword>
<evidence type="ECO:0000313" key="4">
    <source>
        <dbReference type="Proteomes" id="UP000229340"/>
    </source>
</evidence>